<dbReference type="AlphaFoldDB" id="A0A285PLY0"/>
<dbReference type="InterPro" id="IPR018171">
    <property type="entry name" value="Pept_tRNA_hydro_CS"/>
</dbReference>
<comment type="similarity">
    <text evidence="5 7 9">Belongs to the PTH family.</text>
</comment>
<organism evidence="11 12">
    <name type="scientific">Cohaesibacter gelatinilyticus</name>
    <dbReference type="NCBI Taxonomy" id="372072"/>
    <lineage>
        <taxon>Bacteria</taxon>
        <taxon>Pseudomonadati</taxon>
        <taxon>Pseudomonadota</taxon>
        <taxon>Alphaproteobacteria</taxon>
        <taxon>Hyphomicrobiales</taxon>
        <taxon>Cohaesibacteraceae</taxon>
    </lineage>
</organism>
<feature type="binding site" evidence="7">
    <location>
        <position position="112"/>
    </location>
    <ligand>
        <name>tRNA</name>
        <dbReference type="ChEBI" id="CHEBI:17843"/>
    </ligand>
</feature>
<evidence type="ECO:0000313" key="12">
    <source>
        <dbReference type="Proteomes" id="UP000219439"/>
    </source>
</evidence>
<keyword evidence="12" id="KW-1185">Reference proteome</keyword>
<evidence type="ECO:0000256" key="10">
    <source>
        <dbReference type="SAM" id="MobiDB-lite"/>
    </source>
</evidence>
<comment type="catalytic activity">
    <reaction evidence="7 8">
        <text>an N-acyl-L-alpha-aminoacyl-tRNA + H2O = an N-acyl-L-amino acid + a tRNA + H(+)</text>
        <dbReference type="Rhea" id="RHEA:54448"/>
        <dbReference type="Rhea" id="RHEA-COMP:10123"/>
        <dbReference type="Rhea" id="RHEA-COMP:13883"/>
        <dbReference type="ChEBI" id="CHEBI:15377"/>
        <dbReference type="ChEBI" id="CHEBI:15378"/>
        <dbReference type="ChEBI" id="CHEBI:59874"/>
        <dbReference type="ChEBI" id="CHEBI:78442"/>
        <dbReference type="ChEBI" id="CHEBI:138191"/>
        <dbReference type="EC" id="3.1.1.29"/>
    </reaction>
</comment>
<dbReference type="FunFam" id="3.40.50.1470:FF:000001">
    <property type="entry name" value="Peptidyl-tRNA hydrolase"/>
    <property type="match status" value="1"/>
</dbReference>
<comment type="function">
    <text evidence="7">Hydrolyzes ribosome-free peptidyl-tRNAs (with 1 or more amino acids incorporated), which drop off the ribosome during protein synthesis, or as a result of ribosome stalling.</text>
</comment>
<dbReference type="EMBL" id="OBEL01000006">
    <property type="protein sequence ID" value="SNZ20881.1"/>
    <property type="molecule type" value="Genomic_DNA"/>
</dbReference>
<dbReference type="SUPFAM" id="SSF53178">
    <property type="entry name" value="Peptidyl-tRNA hydrolase-like"/>
    <property type="match status" value="1"/>
</dbReference>
<evidence type="ECO:0000256" key="8">
    <source>
        <dbReference type="RuleBase" id="RU000673"/>
    </source>
</evidence>
<comment type="subunit">
    <text evidence="7">Monomer.</text>
</comment>
<dbReference type="OrthoDB" id="9800507at2"/>
<reference evidence="11 12" key="1">
    <citation type="submission" date="2017-09" db="EMBL/GenBank/DDBJ databases">
        <authorList>
            <person name="Ehlers B."/>
            <person name="Leendertz F.H."/>
        </authorList>
    </citation>
    <scope>NUCLEOTIDE SEQUENCE [LARGE SCALE GENOMIC DNA]</scope>
    <source>
        <strain evidence="11 12">DSM 18289</strain>
    </source>
</reference>
<dbReference type="InterPro" id="IPR036416">
    <property type="entry name" value="Pept_tRNA_hydro_sf"/>
</dbReference>
<name>A0A285PLY0_9HYPH</name>
<dbReference type="GO" id="GO:0005737">
    <property type="term" value="C:cytoplasm"/>
    <property type="evidence" value="ECO:0007669"/>
    <property type="project" value="UniProtKB-SubCell"/>
</dbReference>
<evidence type="ECO:0000256" key="3">
    <source>
        <dbReference type="ARBA" id="ARBA00022801"/>
    </source>
</evidence>
<comment type="function">
    <text evidence="7">Catalyzes the release of premature peptidyl moieties from peptidyl-tRNA molecules trapped in stalled 50S ribosomal subunits, and thus maintains levels of free tRNAs and 50S ribosomes.</text>
</comment>
<dbReference type="PROSITE" id="PS01196">
    <property type="entry name" value="PEPT_TRNA_HYDROL_2"/>
    <property type="match status" value="1"/>
</dbReference>
<evidence type="ECO:0000256" key="4">
    <source>
        <dbReference type="ARBA" id="ARBA00022884"/>
    </source>
</evidence>
<sequence length="255" mass="27839">MYLLVGLGNPGLKYAGNRHNIGFMAIDEIARQHSFGPWRKKFQSEISEGLIAGKKTLLLKPTTYMNESGRAVAEACRFYKIPPKDVFVFHDELDLKPGKVKAKLGGGAAGHNGLRSTCNHIGNDYHRLRLGIGHPGKDRVTQWVLGDFAKADQEWLDPLLDALAFTAPSMLSGDMGRYMTDFSKRLNPPTPKATKSKPQQNAALAGENDAKAEAAADKSSNSNKQTNASSKEKSDKAPKNAMAEALMKLVSKQKD</sequence>
<feature type="binding site" evidence="7">
    <location>
        <position position="64"/>
    </location>
    <ligand>
        <name>tRNA</name>
        <dbReference type="ChEBI" id="CHEBI:17843"/>
    </ligand>
</feature>
<dbReference type="CDD" id="cd00462">
    <property type="entry name" value="PTH"/>
    <property type="match status" value="1"/>
</dbReference>
<feature type="binding site" evidence="7">
    <location>
        <position position="66"/>
    </location>
    <ligand>
        <name>tRNA</name>
        <dbReference type="ChEBI" id="CHEBI:17843"/>
    </ligand>
</feature>
<comment type="subcellular location">
    <subcellularLocation>
        <location evidence="7">Cytoplasm</location>
    </subcellularLocation>
</comment>
<dbReference type="GO" id="GO:0004045">
    <property type="term" value="F:peptidyl-tRNA hydrolase activity"/>
    <property type="evidence" value="ECO:0007669"/>
    <property type="project" value="UniProtKB-UniRule"/>
</dbReference>
<dbReference type="GO" id="GO:0072344">
    <property type="term" value="P:rescue of stalled ribosome"/>
    <property type="evidence" value="ECO:0007669"/>
    <property type="project" value="UniProtKB-UniRule"/>
</dbReference>
<keyword evidence="4 7" id="KW-0694">RNA-binding</keyword>
<proteinExistence type="inferred from homology"/>
<dbReference type="Pfam" id="PF01195">
    <property type="entry name" value="Pept_tRNA_hydro"/>
    <property type="match status" value="1"/>
</dbReference>
<protein>
    <recommendedName>
        <fullName evidence="6 7">Peptidyl-tRNA hydrolase</fullName>
        <shortName evidence="7">Pth</shortName>
        <ecNumber evidence="1 7">3.1.1.29</ecNumber>
    </recommendedName>
</protein>
<feature type="binding site" evidence="7">
    <location>
        <position position="14"/>
    </location>
    <ligand>
        <name>tRNA</name>
        <dbReference type="ChEBI" id="CHEBI:17843"/>
    </ligand>
</feature>
<dbReference type="HAMAP" id="MF_00083">
    <property type="entry name" value="Pept_tRNA_hydro_bact"/>
    <property type="match status" value="1"/>
</dbReference>
<feature type="site" description="Discriminates between blocked and unblocked aminoacyl-tRNA" evidence="7">
    <location>
        <position position="9"/>
    </location>
</feature>
<feature type="site" description="Stabilizes the basic form of H active site to accept a proton" evidence="7">
    <location>
        <position position="91"/>
    </location>
</feature>
<evidence type="ECO:0000256" key="5">
    <source>
        <dbReference type="ARBA" id="ARBA00038063"/>
    </source>
</evidence>
<gene>
    <name evidence="7" type="primary">pth</name>
    <name evidence="11" type="ORF">SAMN06265368_3992</name>
</gene>
<dbReference type="GO" id="GO:0006515">
    <property type="term" value="P:protein quality control for misfolded or incompletely synthesized proteins"/>
    <property type="evidence" value="ECO:0007669"/>
    <property type="project" value="UniProtKB-UniRule"/>
</dbReference>
<evidence type="ECO:0000256" key="6">
    <source>
        <dbReference type="ARBA" id="ARBA00050038"/>
    </source>
</evidence>
<dbReference type="RefSeq" id="WP_097155262.1">
    <property type="nucleotide sequence ID" value="NZ_OBEL01000006.1"/>
</dbReference>
<dbReference type="Proteomes" id="UP000219439">
    <property type="component" value="Unassembled WGS sequence"/>
</dbReference>
<dbReference type="Gene3D" id="3.40.50.1470">
    <property type="entry name" value="Peptidyl-tRNA hydrolase"/>
    <property type="match status" value="1"/>
</dbReference>
<dbReference type="GO" id="GO:0000049">
    <property type="term" value="F:tRNA binding"/>
    <property type="evidence" value="ECO:0007669"/>
    <property type="project" value="UniProtKB-UniRule"/>
</dbReference>
<evidence type="ECO:0000256" key="7">
    <source>
        <dbReference type="HAMAP-Rule" id="MF_00083"/>
    </source>
</evidence>
<dbReference type="NCBIfam" id="TIGR00447">
    <property type="entry name" value="pth"/>
    <property type="match status" value="1"/>
</dbReference>
<dbReference type="PANTHER" id="PTHR17224">
    <property type="entry name" value="PEPTIDYL-TRNA HYDROLASE"/>
    <property type="match status" value="1"/>
</dbReference>
<feature type="active site" description="Proton acceptor" evidence="7">
    <location>
        <position position="19"/>
    </location>
</feature>
<evidence type="ECO:0000256" key="1">
    <source>
        <dbReference type="ARBA" id="ARBA00013260"/>
    </source>
</evidence>
<dbReference type="InterPro" id="IPR001328">
    <property type="entry name" value="Pept_tRNA_hydro"/>
</dbReference>
<keyword evidence="3 7" id="KW-0378">Hydrolase</keyword>
<accession>A0A285PLY0</accession>
<keyword evidence="7" id="KW-0963">Cytoplasm</keyword>
<feature type="region of interest" description="Disordered" evidence="10">
    <location>
        <begin position="182"/>
        <end position="255"/>
    </location>
</feature>
<dbReference type="EC" id="3.1.1.29" evidence="1 7"/>
<evidence type="ECO:0000256" key="9">
    <source>
        <dbReference type="RuleBase" id="RU004320"/>
    </source>
</evidence>
<dbReference type="PROSITE" id="PS01195">
    <property type="entry name" value="PEPT_TRNA_HYDROL_1"/>
    <property type="match status" value="1"/>
</dbReference>
<dbReference type="PANTHER" id="PTHR17224:SF1">
    <property type="entry name" value="PEPTIDYL-TRNA HYDROLASE"/>
    <property type="match status" value="1"/>
</dbReference>
<keyword evidence="2 7" id="KW-0820">tRNA-binding</keyword>
<evidence type="ECO:0000256" key="2">
    <source>
        <dbReference type="ARBA" id="ARBA00022555"/>
    </source>
</evidence>
<evidence type="ECO:0000313" key="11">
    <source>
        <dbReference type="EMBL" id="SNZ20881.1"/>
    </source>
</evidence>